<dbReference type="Pfam" id="PF13690">
    <property type="entry name" value="CheX"/>
    <property type="match status" value="1"/>
</dbReference>
<keyword evidence="6" id="KW-1185">Reference proteome</keyword>
<name>A0A917JFA8_9ENTE</name>
<evidence type="ECO:0000313" key="5">
    <source>
        <dbReference type="EMBL" id="GGI66175.1"/>
    </source>
</evidence>
<comment type="caution">
    <text evidence="5">The sequence shown here is derived from an EMBL/GenBank/DDBJ whole genome shotgun (WGS) entry which is preliminary data.</text>
</comment>
<evidence type="ECO:0000256" key="1">
    <source>
        <dbReference type="ARBA" id="ARBA00022500"/>
    </source>
</evidence>
<dbReference type="Gene3D" id="3.40.1550.10">
    <property type="entry name" value="CheC-like"/>
    <property type="match status" value="1"/>
</dbReference>
<dbReference type="InterPro" id="IPR007597">
    <property type="entry name" value="CheC"/>
</dbReference>
<dbReference type="Proteomes" id="UP000622610">
    <property type="component" value="Unassembled WGS sequence"/>
</dbReference>
<evidence type="ECO:0000259" key="4">
    <source>
        <dbReference type="Pfam" id="PF13690"/>
    </source>
</evidence>
<organism evidence="5 6">
    <name type="scientific">Enterococcus alcedinis</name>
    <dbReference type="NCBI Taxonomy" id="1274384"/>
    <lineage>
        <taxon>Bacteria</taxon>
        <taxon>Bacillati</taxon>
        <taxon>Bacillota</taxon>
        <taxon>Bacilli</taxon>
        <taxon>Lactobacillales</taxon>
        <taxon>Enterococcaceae</taxon>
        <taxon>Enterococcus</taxon>
    </lineage>
</organism>
<feature type="domain" description="CheC-like protein" evidence="3">
    <location>
        <begin position="11"/>
        <end position="42"/>
    </location>
</feature>
<dbReference type="InterPro" id="IPR050992">
    <property type="entry name" value="CheZ_family_phosphatases"/>
</dbReference>
<dbReference type="GO" id="GO:0016787">
    <property type="term" value="F:hydrolase activity"/>
    <property type="evidence" value="ECO:0007669"/>
    <property type="project" value="UniProtKB-KW"/>
</dbReference>
<dbReference type="CDD" id="cd17909">
    <property type="entry name" value="CheC_ClassI"/>
    <property type="match status" value="1"/>
</dbReference>
<dbReference type="EMBL" id="BMDT01000008">
    <property type="protein sequence ID" value="GGI66175.1"/>
    <property type="molecule type" value="Genomic_DNA"/>
</dbReference>
<dbReference type="InterPro" id="IPR028051">
    <property type="entry name" value="CheX-like_dom"/>
</dbReference>
<keyword evidence="1" id="KW-0145">Chemotaxis</keyword>
<evidence type="ECO:0000256" key="2">
    <source>
        <dbReference type="ARBA" id="ARBA00022801"/>
    </source>
</evidence>
<dbReference type="AlphaFoldDB" id="A0A917JFA8"/>
<reference evidence="5" key="2">
    <citation type="submission" date="2020-09" db="EMBL/GenBank/DDBJ databases">
        <authorList>
            <person name="Sun Q."/>
            <person name="Sedlacek I."/>
        </authorList>
    </citation>
    <scope>NUCLEOTIDE SEQUENCE</scope>
    <source>
        <strain evidence="5">CCM 8433</strain>
    </source>
</reference>
<dbReference type="InterPro" id="IPR028976">
    <property type="entry name" value="CheC-like_sf"/>
</dbReference>
<evidence type="ECO:0000259" key="3">
    <source>
        <dbReference type="Pfam" id="PF04509"/>
    </source>
</evidence>
<reference evidence="5" key="1">
    <citation type="journal article" date="2014" name="Int. J. Syst. Evol. Microbiol.">
        <title>Complete genome sequence of Corynebacterium casei LMG S-19264T (=DSM 44701T), isolated from a smear-ripened cheese.</title>
        <authorList>
            <consortium name="US DOE Joint Genome Institute (JGI-PGF)"/>
            <person name="Walter F."/>
            <person name="Albersmeier A."/>
            <person name="Kalinowski J."/>
            <person name="Ruckert C."/>
        </authorList>
    </citation>
    <scope>NUCLEOTIDE SEQUENCE</scope>
    <source>
        <strain evidence="5">CCM 8433</strain>
    </source>
</reference>
<feature type="domain" description="Chemotaxis phosphatase CheX-like" evidence="4">
    <location>
        <begin position="66"/>
        <end position="123"/>
    </location>
</feature>
<evidence type="ECO:0000313" key="6">
    <source>
        <dbReference type="Proteomes" id="UP000622610"/>
    </source>
</evidence>
<dbReference type="PANTHER" id="PTHR43693">
    <property type="entry name" value="PROTEIN PHOSPHATASE CHEZ"/>
    <property type="match status" value="1"/>
</dbReference>
<protein>
    <submittedName>
        <fullName evidence="5">CheY-P-specific phosphatase CheC</fullName>
    </submittedName>
</protein>
<sequence length="195" mass="21956">MEYTALEIDGLKEIINIGGGNAATSISLLVNRRIDMRVPEVEILSYEEMYEQVMQDSEEVYAVSSQIVGDIGGMFLFVLSQETAERMTEYMVGSQQSSVEVTNSAVMEMTNILSNSFLNAIGKLLEKQLISSLPMMQYDYFGAVISSIYMALDQYDDQVLVIRNEFFYDKERLDASLFFIPEMGVIQKILTALGI</sequence>
<keyword evidence="2" id="KW-0378">Hydrolase</keyword>
<gene>
    <name evidence="5" type="primary">cheC</name>
    <name evidence="5" type="ORF">GCM10011482_18290</name>
</gene>
<dbReference type="SUPFAM" id="SSF103039">
    <property type="entry name" value="CheC-like"/>
    <property type="match status" value="1"/>
</dbReference>
<dbReference type="RefSeq" id="WP_188368006.1">
    <property type="nucleotide sequence ID" value="NZ_BMDT01000008.1"/>
</dbReference>
<dbReference type="PANTHER" id="PTHR43693:SF1">
    <property type="entry name" value="PROTEIN PHOSPHATASE CHEZ"/>
    <property type="match status" value="1"/>
</dbReference>
<dbReference type="Pfam" id="PF04509">
    <property type="entry name" value="CheC"/>
    <property type="match status" value="1"/>
</dbReference>
<accession>A0A917JFA8</accession>
<dbReference type="GO" id="GO:0006935">
    <property type="term" value="P:chemotaxis"/>
    <property type="evidence" value="ECO:0007669"/>
    <property type="project" value="UniProtKB-KW"/>
</dbReference>
<proteinExistence type="predicted"/>